<dbReference type="Gene3D" id="3.40.50.10320">
    <property type="entry name" value="LmbE-like"/>
    <property type="match status" value="1"/>
</dbReference>
<evidence type="ECO:0000313" key="4">
    <source>
        <dbReference type="Proteomes" id="UP000680304"/>
    </source>
</evidence>
<feature type="chain" id="PRO_5045669152" description="LmbE family protein" evidence="2">
    <location>
        <begin position="26"/>
        <end position="183"/>
    </location>
</feature>
<evidence type="ECO:0000313" key="3">
    <source>
        <dbReference type="EMBL" id="GIQ61911.1"/>
    </source>
</evidence>
<protein>
    <recommendedName>
        <fullName evidence="5">LmbE family protein</fullName>
    </recommendedName>
</protein>
<dbReference type="SUPFAM" id="SSF102588">
    <property type="entry name" value="LmbE-like"/>
    <property type="match status" value="1"/>
</dbReference>
<keyword evidence="4" id="KW-1185">Reference proteome</keyword>
<sequence>MPASALLLWLAVVVAWPGFGGAAAAATARLPADLGVLFIGAHPDDEAGNLSTFGQWHEYEGIRTGVITVTRGEGEPSVRRAAADRAGRPPRSIWCLSRPSPRRKPRPGSTESYRMGSIPAPPSKSAGYEPRWQDGKVAAEAPGRFVGTDRPGAWLSVFFQVIKNFRQFAVPVRTDADHFLNIQ</sequence>
<proteinExistence type="predicted"/>
<accession>A0ABQ4N154</accession>
<feature type="region of interest" description="Disordered" evidence="1">
    <location>
        <begin position="73"/>
        <end position="129"/>
    </location>
</feature>
<name>A0ABQ4N154_9BACL</name>
<organism evidence="3 4">
    <name type="scientific">Paenibacillus cisolokensis</name>
    <dbReference type="NCBI Taxonomy" id="1658519"/>
    <lineage>
        <taxon>Bacteria</taxon>
        <taxon>Bacillati</taxon>
        <taxon>Bacillota</taxon>
        <taxon>Bacilli</taxon>
        <taxon>Bacillales</taxon>
        <taxon>Paenibacillaceae</taxon>
        <taxon>Paenibacillus</taxon>
    </lineage>
</organism>
<evidence type="ECO:0000256" key="1">
    <source>
        <dbReference type="SAM" id="MobiDB-lite"/>
    </source>
</evidence>
<evidence type="ECO:0000256" key="2">
    <source>
        <dbReference type="SAM" id="SignalP"/>
    </source>
</evidence>
<feature type="compositionally biased region" description="Basic and acidic residues" evidence="1">
    <location>
        <begin position="73"/>
        <end position="87"/>
    </location>
</feature>
<reference evidence="3 4" key="1">
    <citation type="submission" date="2021-04" db="EMBL/GenBank/DDBJ databases">
        <title>Draft genome sequence of Paenibacillus cisolokensis, LC2-13A.</title>
        <authorList>
            <person name="Uke A."/>
            <person name="Chhe C."/>
            <person name="Baramee S."/>
            <person name="Kosugi A."/>
        </authorList>
    </citation>
    <scope>NUCLEOTIDE SEQUENCE [LARGE SCALE GENOMIC DNA]</scope>
    <source>
        <strain evidence="3 4">LC2-13A</strain>
    </source>
</reference>
<dbReference type="EMBL" id="BOVJ01000014">
    <property type="protein sequence ID" value="GIQ61911.1"/>
    <property type="molecule type" value="Genomic_DNA"/>
</dbReference>
<dbReference type="InterPro" id="IPR024078">
    <property type="entry name" value="LmbE-like_dom_sf"/>
</dbReference>
<gene>
    <name evidence="3" type="ORF">PACILC2_04790</name>
</gene>
<comment type="caution">
    <text evidence="3">The sequence shown here is derived from an EMBL/GenBank/DDBJ whole genome shotgun (WGS) entry which is preliminary data.</text>
</comment>
<evidence type="ECO:0008006" key="5">
    <source>
        <dbReference type="Google" id="ProtNLM"/>
    </source>
</evidence>
<keyword evidence="2" id="KW-0732">Signal</keyword>
<dbReference type="RefSeq" id="WP_213527160.1">
    <property type="nucleotide sequence ID" value="NZ_BOVJ01000014.1"/>
</dbReference>
<feature type="signal peptide" evidence="2">
    <location>
        <begin position="1"/>
        <end position="25"/>
    </location>
</feature>
<dbReference type="Proteomes" id="UP000680304">
    <property type="component" value="Unassembled WGS sequence"/>
</dbReference>